<evidence type="ECO:0000313" key="1">
    <source>
        <dbReference type="Proteomes" id="UP000095283"/>
    </source>
</evidence>
<proteinExistence type="predicted"/>
<reference evidence="2" key="1">
    <citation type="submission" date="2016-11" db="UniProtKB">
        <authorList>
            <consortium name="WormBaseParasite"/>
        </authorList>
    </citation>
    <scope>IDENTIFICATION</scope>
</reference>
<keyword evidence="1" id="KW-1185">Reference proteome</keyword>
<protein>
    <submittedName>
        <fullName evidence="2">Lipoprotein</fullName>
    </submittedName>
</protein>
<dbReference type="AlphaFoldDB" id="A0A1I7XS25"/>
<organism evidence="1 2">
    <name type="scientific">Heterorhabditis bacteriophora</name>
    <name type="common">Entomopathogenic nematode worm</name>
    <dbReference type="NCBI Taxonomy" id="37862"/>
    <lineage>
        <taxon>Eukaryota</taxon>
        <taxon>Metazoa</taxon>
        <taxon>Ecdysozoa</taxon>
        <taxon>Nematoda</taxon>
        <taxon>Chromadorea</taxon>
        <taxon>Rhabditida</taxon>
        <taxon>Rhabditina</taxon>
        <taxon>Rhabditomorpha</taxon>
        <taxon>Strongyloidea</taxon>
        <taxon>Heterorhabditidae</taxon>
        <taxon>Heterorhabditis</taxon>
    </lineage>
</organism>
<dbReference type="Proteomes" id="UP000095283">
    <property type="component" value="Unplaced"/>
</dbReference>
<sequence>MFKSRELYRALCLAGLLSCKKQFVLCLKSKCLQFSMQFLQCIFSGI</sequence>
<name>A0A1I7XS25_HETBA</name>
<dbReference type="WBParaSite" id="Hba_20543">
    <property type="protein sequence ID" value="Hba_20543"/>
    <property type="gene ID" value="Hba_20543"/>
</dbReference>
<evidence type="ECO:0000313" key="2">
    <source>
        <dbReference type="WBParaSite" id="Hba_20543"/>
    </source>
</evidence>
<accession>A0A1I7XS25</accession>